<organism evidence="5 6">
    <name type="scientific">Armillaria ostoyae</name>
    <name type="common">Armillaria root rot fungus</name>
    <dbReference type="NCBI Taxonomy" id="47428"/>
    <lineage>
        <taxon>Eukaryota</taxon>
        <taxon>Fungi</taxon>
        <taxon>Dikarya</taxon>
        <taxon>Basidiomycota</taxon>
        <taxon>Agaricomycotina</taxon>
        <taxon>Agaricomycetes</taxon>
        <taxon>Agaricomycetidae</taxon>
        <taxon>Agaricales</taxon>
        <taxon>Marasmiineae</taxon>
        <taxon>Physalacriaceae</taxon>
        <taxon>Armillaria</taxon>
    </lineage>
</organism>
<name>A0A284QL76_ARMOS</name>
<feature type="compositionally biased region" description="Polar residues" evidence="3">
    <location>
        <begin position="300"/>
        <end position="312"/>
    </location>
</feature>
<feature type="coiled-coil region" evidence="2">
    <location>
        <begin position="696"/>
        <end position="723"/>
    </location>
</feature>
<dbReference type="InterPro" id="IPR022782">
    <property type="entry name" value="AIP3-like_C"/>
</dbReference>
<dbReference type="OMA" id="RFSAYHM"/>
<protein>
    <recommendedName>
        <fullName evidence="4">Actin interacting protein 3 C-terminal domain-containing protein</fullName>
    </recommendedName>
</protein>
<sequence length="920" mass="101433">MSLSRLSPSHYVDRGQISRRNNHLSSSERSANEPSASPRPTTLGVESAVMRLFASTKKLLVALTQWSLMKVDEAYVSDVYVRVGNDFNTAIAAFSQFNVDMNEFQSFPVDLRNVLEQCLAEDPTPESLELYLPSVKKITNLLSGLHVKQSACRRQLSDQRRGSQHDSRTDSRSSRGPNSRLSPLSRSTVEDGESRGAAPPSSRRNTGKASRGPLSPVGEVSFESLSYPEQTSYTSHKSSSSHRPPVPSKHPPVAGSSPSKTSSQRASTSETRRHAYVCLPRPESPDVVVEPPSPESQEEASNNSHLPSTDTATPDVVDSLVALNKSDILERRASKRYSSYNISKMIDSTREKFKGKTHSMLVSPALTPRELAALVNLDDDRTSPSSSSPGPPMGRGSVLSSLSHSLGATLQSPGRSISPSTTRTTTRTPNRTPNRTPEPPSRPPSPKKPSVSNIGRGCPPASSKLTVFLQVDKEVKKTVIEPGLSLPSIRMLFVDRFAYNPGVDNFPAIYIRDPSSGVRYQLEDVNEIQEKCLLSLNIEPLEQVKQHMDTQISTLSEDMKELKSAVNRISMQSLIYSPIAESAPSTPPPVSARLSRFTGSNFFPATPPQTPSTTGQALKLQLMTSEYPPRAMADLKTQFDEVQCLRRDLGVMRQLYTDFMKQTKDSLSTLRTQTQTVKQLANANVGGDRAIVDAGKKALETRSQNILTEVERLQDAIDAVKADVLKRHITPKPQYMRSIRKDADAAAAELGSLKEHLGTIKPMWKKTWREELQNIVEEQEFLNHNEELLSDLLEDHKALGEVLGHLEQVVTMGSHRGRGRLPVVRTESKGDLGTVLLQIRGAATDPEKRLKAIEESQKNREKEMAKRSDDDLQTKLTEFVGGKKLKLTGGVEEVERLRQKRSDQALKTMFNGARAGLSSP</sequence>
<reference evidence="6" key="1">
    <citation type="journal article" date="2017" name="Nat. Ecol. Evol.">
        <title>Genome expansion and lineage-specific genetic innovations in the forest pathogenic fungi Armillaria.</title>
        <authorList>
            <person name="Sipos G."/>
            <person name="Prasanna A.N."/>
            <person name="Walter M.C."/>
            <person name="O'Connor E."/>
            <person name="Balint B."/>
            <person name="Krizsan K."/>
            <person name="Kiss B."/>
            <person name="Hess J."/>
            <person name="Varga T."/>
            <person name="Slot J."/>
            <person name="Riley R."/>
            <person name="Boka B."/>
            <person name="Rigling D."/>
            <person name="Barry K."/>
            <person name="Lee J."/>
            <person name="Mihaltcheva S."/>
            <person name="LaButti K."/>
            <person name="Lipzen A."/>
            <person name="Waldron R."/>
            <person name="Moloney N.M."/>
            <person name="Sperisen C."/>
            <person name="Kredics L."/>
            <person name="Vagvoelgyi C."/>
            <person name="Patrignani A."/>
            <person name="Fitzpatrick D."/>
            <person name="Nagy I."/>
            <person name="Doyle S."/>
            <person name="Anderson J.B."/>
            <person name="Grigoriev I.V."/>
            <person name="Gueldener U."/>
            <person name="Muensterkoetter M."/>
            <person name="Nagy L.G."/>
        </authorList>
    </citation>
    <scope>NUCLEOTIDE SEQUENCE [LARGE SCALE GENOMIC DNA]</scope>
    <source>
        <strain evidence="6">C18/9</strain>
    </source>
</reference>
<dbReference type="InterPro" id="IPR056279">
    <property type="entry name" value="Aip3p_Bud6_N"/>
</dbReference>
<accession>A0A284QL76</accession>
<feature type="coiled-coil region" evidence="2">
    <location>
        <begin position="545"/>
        <end position="572"/>
    </location>
</feature>
<feature type="compositionally biased region" description="Polar residues" evidence="3">
    <location>
        <begin position="223"/>
        <end position="234"/>
    </location>
</feature>
<dbReference type="GO" id="GO:0051286">
    <property type="term" value="C:cell tip"/>
    <property type="evidence" value="ECO:0007669"/>
    <property type="project" value="TreeGrafter"/>
</dbReference>
<feature type="region of interest" description="Disordered" evidence="3">
    <location>
        <begin position="152"/>
        <end position="313"/>
    </location>
</feature>
<dbReference type="STRING" id="47428.A0A284QL76"/>
<proteinExistence type="predicted"/>
<keyword evidence="1 2" id="KW-0175">Coiled coil</keyword>
<dbReference type="PANTHER" id="PTHR22741:SF10">
    <property type="entry name" value="COILED-COIL DOMAIN-CONTAINING PROTEIN CG32809"/>
    <property type="match status" value="1"/>
</dbReference>
<dbReference type="GO" id="GO:0030010">
    <property type="term" value="P:establishment of cell polarity"/>
    <property type="evidence" value="ECO:0007669"/>
    <property type="project" value="TreeGrafter"/>
</dbReference>
<dbReference type="SMART" id="SM00806">
    <property type="entry name" value="AIP3"/>
    <property type="match status" value="1"/>
</dbReference>
<evidence type="ECO:0000313" key="6">
    <source>
        <dbReference type="Proteomes" id="UP000219338"/>
    </source>
</evidence>
<feature type="region of interest" description="Disordered" evidence="3">
    <location>
        <begin position="17"/>
        <end position="41"/>
    </location>
</feature>
<feature type="compositionally biased region" description="Polar residues" evidence="3">
    <location>
        <begin position="23"/>
        <end position="40"/>
    </location>
</feature>
<dbReference type="PANTHER" id="PTHR22741">
    <property type="entry name" value="P140CAP/SNIP-RELATED"/>
    <property type="match status" value="1"/>
</dbReference>
<keyword evidence="6" id="KW-1185">Reference proteome</keyword>
<dbReference type="OrthoDB" id="783096at2759"/>
<evidence type="ECO:0000256" key="3">
    <source>
        <dbReference type="SAM" id="MobiDB-lite"/>
    </source>
</evidence>
<feature type="compositionally biased region" description="Polar residues" evidence="3">
    <location>
        <begin position="174"/>
        <end position="187"/>
    </location>
</feature>
<evidence type="ECO:0000256" key="2">
    <source>
        <dbReference type="SAM" id="Coils"/>
    </source>
</evidence>
<evidence type="ECO:0000256" key="1">
    <source>
        <dbReference type="ARBA" id="ARBA00023054"/>
    </source>
</evidence>
<dbReference type="Pfam" id="PF03915">
    <property type="entry name" value="AIP3"/>
    <property type="match status" value="1"/>
</dbReference>
<dbReference type="InterPro" id="IPR051825">
    <property type="entry name" value="SRCIN1"/>
</dbReference>
<evidence type="ECO:0000259" key="4">
    <source>
        <dbReference type="SMART" id="SM00806"/>
    </source>
</evidence>
<feature type="compositionally biased region" description="Polar residues" evidence="3">
    <location>
        <begin position="256"/>
        <end position="269"/>
    </location>
</feature>
<dbReference type="EMBL" id="FUEG01000001">
    <property type="protein sequence ID" value="SJK97205.1"/>
    <property type="molecule type" value="Genomic_DNA"/>
</dbReference>
<dbReference type="GO" id="GO:0005737">
    <property type="term" value="C:cytoplasm"/>
    <property type="evidence" value="ECO:0007669"/>
    <property type="project" value="TreeGrafter"/>
</dbReference>
<feature type="region of interest" description="Disordered" evidence="3">
    <location>
        <begin position="379"/>
        <end position="458"/>
    </location>
</feature>
<feature type="domain" description="Actin interacting protein 3 C-terminal" evidence="4">
    <location>
        <begin position="468"/>
        <end position="903"/>
    </location>
</feature>
<evidence type="ECO:0000313" key="5">
    <source>
        <dbReference type="EMBL" id="SJK97205.1"/>
    </source>
</evidence>
<feature type="compositionally biased region" description="Pro residues" evidence="3">
    <location>
        <begin position="436"/>
        <end position="447"/>
    </location>
</feature>
<gene>
    <name evidence="5" type="ORF">ARMOST_00456</name>
</gene>
<dbReference type="GO" id="GO:0005519">
    <property type="term" value="F:cytoskeletal regulatory protein binding"/>
    <property type="evidence" value="ECO:0007669"/>
    <property type="project" value="InterPro"/>
</dbReference>
<dbReference type="Pfam" id="PF23153">
    <property type="entry name" value="Aip3p_Bud6_N"/>
    <property type="match status" value="1"/>
</dbReference>
<dbReference type="Gene3D" id="1.20.58.1540">
    <property type="entry name" value="Actin interacting protein 3, C-terminal domain"/>
    <property type="match status" value="1"/>
</dbReference>
<dbReference type="AlphaFoldDB" id="A0A284QL76"/>
<feature type="compositionally biased region" description="Basic and acidic residues" evidence="3">
    <location>
        <begin position="155"/>
        <end position="173"/>
    </location>
</feature>
<dbReference type="Proteomes" id="UP000219338">
    <property type="component" value="Unassembled WGS sequence"/>
</dbReference>
<dbReference type="InterPro" id="IPR005613">
    <property type="entry name" value="AIP3_C"/>
</dbReference>
<feature type="compositionally biased region" description="Low complexity" evidence="3">
    <location>
        <begin position="383"/>
        <end position="435"/>
    </location>
</feature>